<name>A0A5B8I779_9RHOB</name>
<keyword evidence="3" id="KW-0169">Cobalamin biosynthesis</keyword>
<evidence type="ECO:0000256" key="5">
    <source>
        <dbReference type="ARBA" id="ARBA00022679"/>
    </source>
</evidence>
<dbReference type="RefSeq" id="WP_146364933.1">
    <property type="nucleotide sequence ID" value="NZ_CP042261.1"/>
</dbReference>
<sequence length="268" mass="28424">MTDHAKPEVPAFDWPEFPAGLVWLVGAGPGDPGLLSLLGLHALRQADVVIHDALVNPQILEWRKQGAQAEYAGKRGGRPSADQRDISARLVELAKAGKRVLRLKGGDPFVFGRGGEEVQTLLDADVPVRVTPGVSAGIGGLAYAGIPVTHRLTNQVVTFLTGHDLKNDTTPSIDWQAIARGSPVLVMYMALRHIDRIAARLIEAGRAKEEPVAVVTNATLPNMKVLETTLATCAADVVETGLTAPAIICVGKVVSLRAMTDWLGSSEG</sequence>
<dbReference type="GO" id="GO:0019354">
    <property type="term" value="P:siroheme biosynthetic process"/>
    <property type="evidence" value="ECO:0007669"/>
    <property type="project" value="UniProtKB-UniPathway"/>
</dbReference>
<feature type="domain" description="Tetrapyrrole methylase" evidence="11">
    <location>
        <begin position="22"/>
        <end position="232"/>
    </location>
</feature>
<dbReference type="NCBIfam" id="TIGR01469">
    <property type="entry name" value="cobA_cysG_Cterm"/>
    <property type="match status" value="1"/>
</dbReference>
<dbReference type="AlphaFoldDB" id="A0A5B8I779"/>
<dbReference type="InterPro" id="IPR003043">
    <property type="entry name" value="Uropor_MeTrfase_CS"/>
</dbReference>
<keyword evidence="13" id="KW-1185">Reference proteome</keyword>
<dbReference type="Gene3D" id="3.30.950.10">
    <property type="entry name" value="Methyltransferase, Cobalt-precorrin-4 Transmethylase, Domain 2"/>
    <property type="match status" value="1"/>
</dbReference>
<gene>
    <name evidence="12" type="primary">cobA</name>
    <name evidence="12" type="ORF">FPZ52_07925</name>
</gene>
<keyword evidence="5 10" id="KW-0808">Transferase</keyword>
<dbReference type="GO" id="GO:0004851">
    <property type="term" value="F:uroporphyrin-III C-methyltransferase activity"/>
    <property type="evidence" value="ECO:0007669"/>
    <property type="project" value="UniProtKB-EC"/>
</dbReference>
<dbReference type="EC" id="2.1.1.107" evidence="2"/>
<dbReference type="PANTHER" id="PTHR45790:SF3">
    <property type="entry name" value="S-ADENOSYL-L-METHIONINE-DEPENDENT UROPORPHYRINOGEN III METHYLTRANSFERASE, CHLOROPLASTIC"/>
    <property type="match status" value="1"/>
</dbReference>
<keyword evidence="6" id="KW-0949">S-adenosyl-L-methionine</keyword>
<dbReference type="EMBL" id="CP042261">
    <property type="protein sequence ID" value="QDY69555.1"/>
    <property type="molecule type" value="Genomic_DNA"/>
</dbReference>
<dbReference type="FunFam" id="3.30.950.10:FF:000001">
    <property type="entry name" value="Siroheme synthase"/>
    <property type="match status" value="1"/>
</dbReference>
<comment type="similarity">
    <text evidence="1 10">Belongs to the precorrin methyltransferase family.</text>
</comment>
<proteinExistence type="inferred from homology"/>
<keyword evidence="7" id="KW-0627">Porphyrin biosynthesis</keyword>
<evidence type="ECO:0000256" key="8">
    <source>
        <dbReference type="ARBA" id="ARBA00025705"/>
    </source>
</evidence>
<dbReference type="UniPathway" id="UPA00262">
    <property type="reaction ID" value="UER00211"/>
</dbReference>
<evidence type="ECO:0000256" key="3">
    <source>
        <dbReference type="ARBA" id="ARBA00022573"/>
    </source>
</evidence>
<dbReference type="FunFam" id="3.40.1010.10:FF:000001">
    <property type="entry name" value="Siroheme synthase"/>
    <property type="match status" value="1"/>
</dbReference>
<dbReference type="Pfam" id="PF00590">
    <property type="entry name" value="TP_methylase"/>
    <property type="match status" value="1"/>
</dbReference>
<dbReference type="KEGG" id="lit:FPZ52_07925"/>
<evidence type="ECO:0000256" key="4">
    <source>
        <dbReference type="ARBA" id="ARBA00022603"/>
    </source>
</evidence>
<dbReference type="NCBIfam" id="NF004790">
    <property type="entry name" value="PRK06136.1"/>
    <property type="match status" value="1"/>
</dbReference>
<dbReference type="InterPro" id="IPR050161">
    <property type="entry name" value="Siro_Cobalamin_biosynth"/>
</dbReference>
<evidence type="ECO:0000256" key="7">
    <source>
        <dbReference type="ARBA" id="ARBA00023244"/>
    </source>
</evidence>
<keyword evidence="4 10" id="KW-0489">Methyltransferase</keyword>
<accession>A0A5B8I779</accession>
<reference evidence="12 13" key="1">
    <citation type="submission" date="2019-07" db="EMBL/GenBank/DDBJ databases">
        <title>Litoreibacter alkalisoli sp. nov., isolated from saline-alkaline soil.</title>
        <authorList>
            <person name="Wang S."/>
            <person name="Xu L."/>
            <person name="Xing Y.-T."/>
            <person name="Sun J.-Q."/>
        </authorList>
    </citation>
    <scope>NUCLEOTIDE SEQUENCE [LARGE SCALE GENOMIC DNA]</scope>
    <source>
        <strain evidence="12 13">LN3S51</strain>
    </source>
</reference>
<dbReference type="Gene3D" id="3.40.1010.10">
    <property type="entry name" value="Cobalt-precorrin-4 Transmethylase, Domain 1"/>
    <property type="match status" value="1"/>
</dbReference>
<organism evidence="12 13">
    <name type="scientific">Qingshengfaniella alkalisoli</name>
    <dbReference type="NCBI Taxonomy" id="2599296"/>
    <lineage>
        <taxon>Bacteria</taxon>
        <taxon>Pseudomonadati</taxon>
        <taxon>Pseudomonadota</taxon>
        <taxon>Alphaproteobacteria</taxon>
        <taxon>Rhodobacterales</taxon>
        <taxon>Paracoccaceae</taxon>
        <taxon>Qingshengfaniella</taxon>
    </lineage>
</organism>
<dbReference type="InterPro" id="IPR000878">
    <property type="entry name" value="4pyrrol_Mease"/>
</dbReference>
<evidence type="ECO:0000313" key="13">
    <source>
        <dbReference type="Proteomes" id="UP000318483"/>
    </source>
</evidence>
<evidence type="ECO:0000256" key="6">
    <source>
        <dbReference type="ARBA" id="ARBA00022691"/>
    </source>
</evidence>
<evidence type="ECO:0000256" key="2">
    <source>
        <dbReference type="ARBA" id="ARBA00012162"/>
    </source>
</evidence>
<evidence type="ECO:0000313" key="12">
    <source>
        <dbReference type="EMBL" id="QDY69555.1"/>
    </source>
</evidence>
<comment type="pathway">
    <text evidence="8">Porphyrin-containing compound metabolism; siroheme biosynthesis; precorrin-2 from uroporphyrinogen III: step 1/1.</text>
</comment>
<dbReference type="InterPro" id="IPR014777">
    <property type="entry name" value="4pyrrole_Mease_sub1"/>
</dbReference>
<evidence type="ECO:0000256" key="10">
    <source>
        <dbReference type="RuleBase" id="RU003960"/>
    </source>
</evidence>
<dbReference type="GO" id="GO:0009236">
    <property type="term" value="P:cobalamin biosynthetic process"/>
    <property type="evidence" value="ECO:0007669"/>
    <property type="project" value="UniProtKB-KW"/>
</dbReference>
<evidence type="ECO:0000259" key="11">
    <source>
        <dbReference type="Pfam" id="PF00590"/>
    </source>
</evidence>
<evidence type="ECO:0000256" key="9">
    <source>
        <dbReference type="ARBA" id="ARBA00060548"/>
    </source>
</evidence>
<comment type="pathway">
    <text evidence="9">Cofactor biosynthesis; adenosylcobalamin biosynthesis; precorrin-2 from uroporphyrinogen III: step 1/1.</text>
</comment>
<dbReference type="CDD" id="cd11642">
    <property type="entry name" value="SUMT"/>
    <property type="match status" value="1"/>
</dbReference>
<protein>
    <recommendedName>
        <fullName evidence="2">uroporphyrinogen-III C-methyltransferase</fullName>
        <ecNumber evidence="2">2.1.1.107</ecNumber>
    </recommendedName>
</protein>
<dbReference type="SUPFAM" id="SSF53790">
    <property type="entry name" value="Tetrapyrrole methylase"/>
    <property type="match status" value="1"/>
</dbReference>
<dbReference type="OrthoDB" id="9815856at2"/>
<evidence type="ECO:0000256" key="1">
    <source>
        <dbReference type="ARBA" id="ARBA00005879"/>
    </source>
</evidence>
<dbReference type="InterPro" id="IPR035996">
    <property type="entry name" value="4pyrrol_Methylase_sf"/>
</dbReference>
<dbReference type="GO" id="GO:0032259">
    <property type="term" value="P:methylation"/>
    <property type="evidence" value="ECO:0007669"/>
    <property type="project" value="UniProtKB-KW"/>
</dbReference>
<dbReference type="PANTHER" id="PTHR45790">
    <property type="entry name" value="SIROHEME SYNTHASE-RELATED"/>
    <property type="match status" value="1"/>
</dbReference>
<dbReference type="InterPro" id="IPR006366">
    <property type="entry name" value="CobA/CysG_C"/>
</dbReference>
<dbReference type="Proteomes" id="UP000318483">
    <property type="component" value="Chromosome"/>
</dbReference>
<dbReference type="PROSITE" id="PS00840">
    <property type="entry name" value="SUMT_2"/>
    <property type="match status" value="1"/>
</dbReference>
<dbReference type="InterPro" id="IPR014776">
    <property type="entry name" value="4pyrrole_Mease_sub2"/>
</dbReference>